<gene>
    <name evidence="1" type="ordered locus">XBJ1_4281</name>
</gene>
<protein>
    <submittedName>
        <fullName evidence="1">ABC multidrug transporter, putative</fullName>
    </submittedName>
</protein>
<evidence type="ECO:0000313" key="1">
    <source>
        <dbReference type="EMBL" id="CBJ83384.1"/>
    </source>
</evidence>
<dbReference type="KEGG" id="xbo:XBJ1_4281"/>
<dbReference type="AlphaFoldDB" id="D3V6V5"/>
<name>D3V6V5_XENBS</name>
<organism evidence="1 2">
    <name type="scientific">Xenorhabdus bovienii (strain SS-2004)</name>
    <name type="common">Xenorhabdus nematophila subsp. bovienii</name>
    <dbReference type="NCBI Taxonomy" id="406818"/>
    <lineage>
        <taxon>Bacteria</taxon>
        <taxon>Pseudomonadati</taxon>
        <taxon>Pseudomonadota</taxon>
        <taxon>Gammaproteobacteria</taxon>
        <taxon>Enterobacterales</taxon>
        <taxon>Morganellaceae</taxon>
        <taxon>Xenorhabdus</taxon>
    </lineage>
</organism>
<accession>D3V6V5</accession>
<sequence>MVANVPFFFSIVHSLLSTGSETVASWLLKKRQSFRRGKRWRFIFYSHINKCILNKVTDQSVTLFA</sequence>
<proteinExistence type="predicted"/>
<dbReference type="EMBL" id="FN667741">
    <property type="protein sequence ID" value="CBJ83384.1"/>
    <property type="molecule type" value="Genomic_DNA"/>
</dbReference>
<reference evidence="1" key="1">
    <citation type="journal article" date="2011" name="PLoS ONE">
        <title>The entomopathogenic bacterial endosymbionts xenorhabdus and photorhabdus: convergent lifestyles from divergent genomes.</title>
        <authorList>
            <person name="Chaston J.M."/>
            <person name="Suen G."/>
            <person name="Tucker S.L."/>
            <person name="Andersen A.W."/>
            <person name="Bhasin A."/>
            <person name="Bode E."/>
            <person name="Bode H.B."/>
            <person name="Brachmann A.O."/>
            <person name="Cowles C.E."/>
            <person name="Cowles K.N."/>
            <person name="Darby C."/>
            <person name="de Leon L."/>
            <person name="Drace K."/>
            <person name="Du Z."/>
            <person name="Givaudan A."/>
            <person name="Herbert Tran E.E."/>
            <person name="Jewell K.A."/>
            <person name="Knack J.J."/>
            <person name="Krasomil-Osterfeld K.C."/>
            <person name="Kukor R."/>
            <person name="Lanois A."/>
            <person name="Latreille P."/>
            <person name="Leimgruber N.K."/>
            <person name="Lipke C.M."/>
            <person name="Liu R."/>
            <person name="Lu X."/>
            <person name="Martens E.C."/>
            <person name="Marri P.R."/>
            <person name="Medigue C."/>
            <person name="Menard M.L."/>
            <person name="Miller N.M."/>
            <person name="Morales-Soto N."/>
            <person name="Norton S."/>
            <person name="Ogier J.C."/>
            <person name="Orchard S.S."/>
            <person name="Park D."/>
            <person name="Park Y."/>
            <person name="Qurollo B.A."/>
            <person name="Sugar D.R."/>
            <person name="Richards G.R."/>
            <person name="Rouy Z."/>
            <person name="Slominski B."/>
            <person name="Slominski K."/>
            <person name="Snyder H."/>
            <person name="Tjaden B.C."/>
            <person name="van der Hoeven R."/>
            <person name="Welch R.D."/>
            <person name="Wheeler C."/>
            <person name="Xiang B."/>
            <person name="Barbazuk B."/>
            <person name="Gaudriault S."/>
            <person name="Goodner B."/>
            <person name="Slater S.C."/>
            <person name="Forst S."/>
            <person name="Goldman B.S."/>
            <person name="Goodrich-Blair H."/>
        </authorList>
    </citation>
    <scope>NUCLEOTIDE SEQUENCE [LARGE SCALE GENOMIC DNA]</scope>
    <source>
        <strain evidence="1">SS-2004</strain>
    </source>
</reference>
<dbReference type="Proteomes" id="UP000002045">
    <property type="component" value="Chromosome"/>
</dbReference>
<dbReference type="STRING" id="406818.XBJ1_4281"/>
<evidence type="ECO:0000313" key="2">
    <source>
        <dbReference type="Proteomes" id="UP000002045"/>
    </source>
</evidence>
<dbReference type="HOGENOM" id="CLU_2848869_0_0_6"/>